<dbReference type="Proteomes" id="UP000655759">
    <property type="component" value="Unassembled WGS sequence"/>
</dbReference>
<sequence>MLNLLCLLLIFSLIPMSLAFAQERQIAMSSQIIVRDSDHRLVAYLEVNKIEYVSLGALHTFLDQEYNPRSDQTISVNGQNMQIIRRSIDYIADSDNVISDTTLNVNLGDRVITLVRPIHDGIPVRAGDTITVIWTFIRAV</sequence>
<organism evidence="1 2">
    <name type="scientific">Candidatus Nitrosotenuis uzonensis</name>
    <dbReference type="NCBI Taxonomy" id="1407055"/>
    <lineage>
        <taxon>Archaea</taxon>
        <taxon>Nitrososphaerota</taxon>
        <taxon>Candidatus Nitrosotenuis</taxon>
    </lineage>
</organism>
<protein>
    <submittedName>
        <fullName evidence="1">Uncharacterized protein</fullName>
    </submittedName>
</protein>
<proteinExistence type="predicted"/>
<gene>
    <name evidence="1" type="ORF">NUZ5A_20223</name>
</gene>
<dbReference type="AlphaFoldDB" id="A0A812F2A9"/>
<comment type="caution">
    <text evidence="1">The sequence shown here is derived from an EMBL/GenBank/DDBJ whole genome shotgun (WGS) entry which is preliminary data.</text>
</comment>
<evidence type="ECO:0000313" key="1">
    <source>
        <dbReference type="EMBL" id="CAE6486893.1"/>
    </source>
</evidence>
<accession>A0A812F2A9</accession>
<name>A0A812F2A9_9ARCH</name>
<dbReference type="EMBL" id="CAJNAQ010000002">
    <property type="protein sequence ID" value="CAE6486893.1"/>
    <property type="molecule type" value="Genomic_DNA"/>
</dbReference>
<evidence type="ECO:0000313" key="2">
    <source>
        <dbReference type="Proteomes" id="UP000655759"/>
    </source>
</evidence>
<reference evidence="1" key="1">
    <citation type="submission" date="2021-02" db="EMBL/GenBank/DDBJ databases">
        <authorList>
            <person name="Han P."/>
        </authorList>
    </citation>
    <scope>NUCLEOTIDE SEQUENCE</scope>
    <source>
        <strain evidence="1">Candidatus Nitrosotenuis uzonensis 5A</strain>
    </source>
</reference>